<dbReference type="Pfam" id="PF01453">
    <property type="entry name" value="B_lectin"/>
    <property type="match status" value="1"/>
</dbReference>
<dbReference type="GO" id="GO:0048544">
    <property type="term" value="P:recognition of pollen"/>
    <property type="evidence" value="ECO:0007669"/>
    <property type="project" value="InterPro"/>
</dbReference>
<dbReference type="PROSITE" id="PS50927">
    <property type="entry name" value="BULB_LECTIN"/>
    <property type="match status" value="1"/>
</dbReference>
<dbReference type="PIRSF" id="PIRSF000641">
    <property type="entry name" value="SRK"/>
    <property type="match status" value="1"/>
</dbReference>
<reference evidence="17 18" key="1">
    <citation type="journal article" date="2017" name="Nat. Commun.">
        <title>Genome assembly with in vitro proximity ligation data and whole-genome triplication in lettuce.</title>
        <authorList>
            <person name="Reyes-Chin-Wo S."/>
            <person name="Wang Z."/>
            <person name="Yang X."/>
            <person name="Kozik A."/>
            <person name="Arikit S."/>
            <person name="Song C."/>
            <person name="Xia L."/>
            <person name="Froenicke L."/>
            <person name="Lavelle D.O."/>
            <person name="Truco M.J."/>
            <person name="Xia R."/>
            <person name="Zhu S."/>
            <person name="Xu C."/>
            <person name="Xu H."/>
            <person name="Xu X."/>
            <person name="Cox K."/>
            <person name="Korf I."/>
            <person name="Meyers B.C."/>
            <person name="Michelmore R.W."/>
        </authorList>
    </citation>
    <scope>NUCLEOTIDE SEQUENCE [LARGE SCALE GENOMIC DNA]</scope>
    <source>
        <strain evidence="18">cv. Salinas</strain>
        <tissue evidence="17">Seedlings</tissue>
    </source>
</reference>
<dbReference type="SUPFAM" id="SSF56112">
    <property type="entry name" value="Protein kinase-like (PK-like)"/>
    <property type="match status" value="1"/>
</dbReference>
<dbReference type="Pfam" id="PF00954">
    <property type="entry name" value="S_locus_glycop"/>
    <property type="match status" value="1"/>
</dbReference>
<dbReference type="FunFam" id="3.30.200.20:FF:000924">
    <property type="entry name" value="Uncharacterized protein"/>
    <property type="match status" value="1"/>
</dbReference>
<keyword evidence="1 11" id="KW-0723">Serine/threonine-protein kinase</keyword>
<feature type="domain" description="Apple" evidence="16">
    <location>
        <begin position="331"/>
        <end position="422"/>
    </location>
</feature>
<dbReference type="EC" id="2.7.11.1" evidence="11"/>
<dbReference type="SMART" id="SM00473">
    <property type="entry name" value="PAN_AP"/>
    <property type="match status" value="1"/>
</dbReference>
<evidence type="ECO:0000256" key="13">
    <source>
        <dbReference type="SAM" id="SignalP"/>
    </source>
</evidence>
<evidence type="ECO:0000256" key="4">
    <source>
        <dbReference type="ARBA" id="ARBA00022741"/>
    </source>
</evidence>
<evidence type="ECO:0000256" key="2">
    <source>
        <dbReference type="ARBA" id="ARBA00022679"/>
    </source>
</evidence>
<feature type="chain" id="PRO_5040490534" description="Receptor-like serine/threonine-protein kinase" evidence="13">
    <location>
        <begin position="24"/>
        <end position="801"/>
    </location>
</feature>
<name>A0A9R1XPL4_LACSA</name>
<comment type="catalytic activity">
    <reaction evidence="9 11">
        <text>L-threonyl-[protein] + ATP = O-phospho-L-threonyl-[protein] + ADP + H(+)</text>
        <dbReference type="Rhea" id="RHEA:46608"/>
        <dbReference type="Rhea" id="RHEA-COMP:11060"/>
        <dbReference type="Rhea" id="RHEA-COMP:11605"/>
        <dbReference type="ChEBI" id="CHEBI:15378"/>
        <dbReference type="ChEBI" id="CHEBI:30013"/>
        <dbReference type="ChEBI" id="CHEBI:30616"/>
        <dbReference type="ChEBI" id="CHEBI:61977"/>
        <dbReference type="ChEBI" id="CHEBI:456216"/>
        <dbReference type="EC" id="2.7.11.1"/>
    </reaction>
</comment>
<keyword evidence="6 11" id="KW-0067">ATP-binding</keyword>
<dbReference type="AlphaFoldDB" id="A0A9R1XPL4"/>
<dbReference type="Gene3D" id="1.10.510.10">
    <property type="entry name" value="Transferase(Phosphotransferase) domain 1"/>
    <property type="match status" value="1"/>
</dbReference>
<dbReference type="PROSITE" id="PS50948">
    <property type="entry name" value="PAN"/>
    <property type="match status" value="1"/>
</dbReference>
<keyword evidence="12" id="KW-0472">Membrane</keyword>
<evidence type="ECO:0000256" key="5">
    <source>
        <dbReference type="ARBA" id="ARBA00022777"/>
    </source>
</evidence>
<organism evidence="17 18">
    <name type="scientific">Lactuca sativa</name>
    <name type="common">Garden lettuce</name>
    <dbReference type="NCBI Taxonomy" id="4236"/>
    <lineage>
        <taxon>Eukaryota</taxon>
        <taxon>Viridiplantae</taxon>
        <taxon>Streptophyta</taxon>
        <taxon>Embryophyta</taxon>
        <taxon>Tracheophyta</taxon>
        <taxon>Spermatophyta</taxon>
        <taxon>Magnoliopsida</taxon>
        <taxon>eudicotyledons</taxon>
        <taxon>Gunneridae</taxon>
        <taxon>Pentapetalae</taxon>
        <taxon>asterids</taxon>
        <taxon>campanulids</taxon>
        <taxon>Asterales</taxon>
        <taxon>Asteraceae</taxon>
        <taxon>Cichorioideae</taxon>
        <taxon>Cichorieae</taxon>
        <taxon>Lactucinae</taxon>
        <taxon>Lactuca</taxon>
    </lineage>
</organism>
<feature type="transmembrane region" description="Helical" evidence="12">
    <location>
        <begin position="480"/>
        <end position="499"/>
    </location>
</feature>
<keyword evidence="7" id="KW-1015">Disulfide bond</keyword>
<keyword evidence="4 11" id="KW-0547">Nucleotide-binding</keyword>
<proteinExistence type="inferred from homology"/>
<dbReference type="Gene3D" id="2.90.10.10">
    <property type="entry name" value="Bulb-type lectin domain"/>
    <property type="match status" value="1"/>
</dbReference>
<dbReference type="CDD" id="cd01098">
    <property type="entry name" value="PAN_AP_plant"/>
    <property type="match status" value="1"/>
</dbReference>
<evidence type="ECO:0000259" key="15">
    <source>
        <dbReference type="PROSITE" id="PS50927"/>
    </source>
</evidence>
<dbReference type="InterPro" id="IPR000719">
    <property type="entry name" value="Prot_kinase_dom"/>
</dbReference>
<evidence type="ECO:0000256" key="9">
    <source>
        <dbReference type="ARBA" id="ARBA00047899"/>
    </source>
</evidence>
<keyword evidence="18" id="KW-1185">Reference proteome</keyword>
<evidence type="ECO:0000256" key="3">
    <source>
        <dbReference type="ARBA" id="ARBA00022729"/>
    </source>
</evidence>
<dbReference type="InterPro" id="IPR011009">
    <property type="entry name" value="Kinase-like_dom_sf"/>
</dbReference>
<evidence type="ECO:0000313" key="17">
    <source>
        <dbReference type="EMBL" id="KAJ0214967.1"/>
    </source>
</evidence>
<evidence type="ECO:0000256" key="10">
    <source>
        <dbReference type="ARBA" id="ARBA00048679"/>
    </source>
</evidence>
<keyword evidence="5 11" id="KW-0418">Kinase</keyword>
<dbReference type="SUPFAM" id="SSF51110">
    <property type="entry name" value="alpha-D-mannose-specific plant lectins"/>
    <property type="match status" value="1"/>
</dbReference>
<accession>A0A9R1XPL4</accession>
<feature type="transmembrane region" description="Helical" evidence="12">
    <location>
        <begin position="438"/>
        <end position="459"/>
    </location>
</feature>
<dbReference type="PROSITE" id="PS50011">
    <property type="entry name" value="PROTEIN_KINASE_DOM"/>
    <property type="match status" value="1"/>
</dbReference>
<dbReference type="Pfam" id="PF08276">
    <property type="entry name" value="PAN_2"/>
    <property type="match status" value="1"/>
</dbReference>
<keyword evidence="3 13" id="KW-0732">Signal</keyword>
<dbReference type="FunFam" id="1.10.510.10:FF:001023">
    <property type="entry name" value="Os07g0541700 protein"/>
    <property type="match status" value="1"/>
</dbReference>
<dbReference type="GO" id="GO:0005524">
    <property type="term" value="F:ATP binding"/>
    <property type="evidence" value="ECO:0007669"/>
    <property type="project" value="UniProtKB-KW"/>
</dbReference>
<dbReference type="InterPro" id="IPR001245">
    <property type="entry name" value="Ser-Thr/Tyr_kinase_cat_dom"/>
</dbReference>
<keyword evidence="8" id="KW-0325">Glycoprotein</keyword>
<evidence type="ECO:0000256" key="12">
    <source>
        <dbReference type="SAM" id="Phobius"/>
    </source>
</evidence>
<dbReference type="FunFam" id="2.90.10.10:FF:000004">
    <property type="entry name" value="G-type lectin S-receptor-like serine/threonine-protein kinase"/>
    <property type="match status" value="1"/>
</dbReference>
<dbReference type="CDD" id="cd00028">
    <property type="entry name" value="B_lectin"/>
    <property type="match status" value="1"/>
</dbReference>
<evidence type="ECO:0000256" key="6">
    <source>
        <dbReference type="ARBA" id="ARBA00022840"/>
    </source>
</evidence>
<evidence type="ECO:0000256" key="1">
    <source>
        <dbReference type="ARBA" id="ARBA00022527"/>
    </source>
</evidence>
<keyword evidence="12" id="KW-1133">Transmembrane helix</keyword>
<dbReference type="PANTHER" id="PTHR32444">
    <property type="entry name" value="BULB-TYPE LECTIN DOMAIN-CONTAINING PROTEIN"/>
    <property type="match status" value="1"/>
</dbReference>
<dbReference type="InterPro" id="IPR003609">
    <property type="entry name" value="Pan_app"/>
</dbReference>
<dbReference type="Gene3D" id="3.30.200.20">
    <property type="entry name" value="Phosphorylase Kinase, domain 1"/>
    <property type="match status" value="1"/>
</dbReference>
<feature type="domain" description="Protein kinase" evidence="14">
    <location>
        <begin position="506"/>
        <end position="775"/>
    </location>
</feature>
<gene>
    <name evidence="17" type="ORF">LSAT_V11C300114950</name>
</gene>
<evidence type="ECO:0000256" key="8">
    <source>
        <dbReference type="ARBA" id="ARBA00023180"/>
    </source>
</evidence>
<dbReference type="InterPro" id="IPR008271">
    <property type="entry name" value="Ser/Thr_kinase_AS"/>
</dbReference>
<evidence type="ECO:0000259" key="14">
    <source>
        <dbReference type="PROSITE" id="PS50011"/>
    </source>
</evidence>
<dbReference type="InterPro" id="IPR000858">
    <property type="entry name" value="S_locus_glycoprot_dom"/>
</dbReference>
<dbReference type="PANTHER" id="PTHR32444:SF232">
    <property type="entry name" value="S-LOCUS GLYCOPROTEIN"/>
    <property type="match status" value="1"/>
</dbReference>
<dbReference type="InterPro" id="IPR001480">
    <property type="entry name" value="Bulb-type_lectin_dom"/>
</dbReference>
<keyword evidence="2 11" id="KW-0808">Transferase</keyword>
<dbReference type="SMART" id="SM00220">
    <property type="entry name" value="S_TKc"/>
    <property type="match status" value="1"/>
</dbReference>
<keyword evidence="12" id="KW-0812">Transmembrane</keyword>
<dbReference type="PROSITE" id="PS00108">
    <property type="entry name" value="PROTEIN_KINASE_ST"/>
    <property type="match status" value="1"/>
</dbReference>
<dbReference type="Proteomes" id="UP000235145">
    <property type="component" value="Unassembled WGS sequence"/>
</dbReference>
<sequence length="801" mass="89856">MEVYPMLLLFSSTIFFFLSSSAAVDTISANQPIKDGKTIVSDGKMYELGFFSPGKSTNRYLGIWYKKISTGTVVWVANRETPISDTSGGFEVDRQGNLLIRSGSNTVIWSSNTPASVRNASPVAQLLDSGNLVVWDESSTKENPIWQSFDYPGNTLLPGMKLGKDLVKEREWSITTWKSPDDPSIGLYKLRLDANGYPQVFVGEGQVDNFRLAPWNGVGFRGIPVENTNPIYSVEFVVNQKEIYYRYELIGSVFQRIIVMSDGILLHMSWINRTQQWVVYGSIAVDSCSQYGRCGPYGSCFIKTYPPCSCMEGFEVKDPEEWNVGDWSSGCQRETPLDSGSSTAGDDFQKVSGMKFPDTRRSWFNVSMSLGECEMACRSNCSCTAYANLDIRNGGSGCLLWFDELMDMGEHDDPQELYIRLATSKLAGQSSFDQKNGVLTIVLCVSSAALLLCAVVYVYRKKKKMPHKQRRGKKTSMITIYKLILSMIFLLFVENAHILNYEDDTVIIIYKIGEGGFGPVYKGVLEDGQIIAVKRLSETSEQGLDEFRNEVICIAKLQHRNLVKLLGYCIHGNEKFLIYEYMDNKSLDSYLSDETRSSMLDWRQRFGIIRGIARGILYLHQDSCLQIIHRDIKAGNVLLDSEMNPKISDFGLARKFVGQDTMAKTMKYAVHGRFSTKSDVFSFGVLVLEIVSGKKNRGFSHEGQSDNLLGHVKDKSIELVNASICKSCVASEVLRSIHVALLCVQHHAEDRPTMLSVVLMLTSDCVLPPPKEPAFWSEENCHQLGFVSSMDEYMLTLLYAT</sequence>
<feature type="domain" description="Bulb-type lectin" evidence="15">
    <location>
        <begin position="24"/>
        <end position="147"/>
    </location>
</feature>
<dbReference type="GO" id="GO:0004674">
    <property type="term" value="F:protein serine/threonine kinase activity"/>
    <property type="evidence" value="ECO:0007669"/>
    <property type="project" value="UniProtKB-KW"/>
</dbReference>
<dbReference type="SMART" id="SM00108">
    <property type="entry name" value="B_lectin"/>
    <property type="match status" value="1"/>
</dbReference>
<comment type="similarity">
    <text evidence="11">Belongs to the protein kinase superfamily. Ser/Thr protein kinase family.</text>
</comment>
<feature type="signal peptide" evidence="13">
    <location>
        <begin position="1"/>
        <end position="23"/>
    </location>
</feature>
<evidence type="ECO:0000259" key="16">
    <source>
        <dbReference type="PROSITE" id="PS50948"/>
    </source>
</evidence>
<dbReference type="InterPro" id="IPR024171">
    <property type="entry name" value="SRK-like_kinase"/>
</dbReference>
<evidence type="ECO:0000256" key="7">
    <source>
        <dbReference type="ARBA" id="ARBA00023157"/>
    </source>
</evidence>
<dbReference type="EMBL" id="NBSK02000003">
    <property type="protein sequence ID" value="KAJ0214967.1"/>
    <property type="molecule type" value="Genomic_DNA"/>
</dbReference>
<comment type="catalytic activity">
    <reaction evidence="10 11">
        <text>L-seryl-[protein] + ATP = O-phospho-L-seryl-[protein] + ADP + H(+)</text>
        <dbReference type="Rhea" id="RHEA:17989"/>
        <dbReference type="Rhea" id="RHEA-COMP:9863"/>
        <dbReference type="Rhea" id="RHEA-COMP:11604"/>
        <dbReference type="ChEBI" id="CHEBI:15378"/>
        <dbReference type="ChEBI" id="CHEBI:29999"/>
        <dbReference type="ChEBI" id="CHEBI:30616"/>
        <dbReference type="ChEBI" id="CHEBI:83421"/>
        <dbReference type="ChEBI" id="CHEBI:456216"/>
        <dbReference type="EC" id="2.7.11.1"/>
    </reaction>
</comment>
<protein>
    <recommendedName>
        <fullName evidence="11">Receptor-like serine/threonine-protein kinase</fullName>
        <ecNumber evidence="11">2.7.11.1</ecNumber>
    </recommendedName>
</protein>
<comment type="caution">
    <text evidence="17">The sequence shown here is derived from an EMBL/GenBank/DDBJ whole genome shotgun (WGS) entry which is preliminary data.</text>
</comment>
<dbReference type="Pfam" id="PF07714">
    <property type="entry name" value="PK_Tyr_Ser-Thr"/>
    <property type="match status" value="1"/>
</dbReference>
<evidence type="ECO:0000313" key="18">
    <source>
        <dbReference type="Proteomes" id="UP000235145"/>
    </source>
</evidence>
<dbReference type="InterPro" id="IPR036426">
    <property type="entry name" value="Bulb-type_lectin_dom_sf"/>
</dbReference>
<evidence type="ECO:0000256" key="11">
    <source>
        <dbReference type="PIRNR" id="PIRNR000641"/>
    </source>
</evidence>